<dbReference type="EMBL" id="CP029358">
    <property type="protein sequence ID" value="AWK89993.1"/>
    <property type="molecule type" value="Genomic_DNA"/>
</dbReference>
<dbReference type="Pfam" id="PF00005">
    <property type="entry name" value="ABC_tran"/>
    <property type="match status" value="2"/>
</dbReference>
<feature type="domain" description="ABC transporter" evidence="3">
    <location>
        <begin position="15"/>
        <end position="250"/>
    </location>
</feature>
<dbReference type="SUPFAM" id="SSF52540">
    <property type="entry name" value="P-loop containing nucleoside triphosphate hydrolases"/>
    <property type="match status" value="2"/>
</dbReference>
<reference evidence="5" key="1">
    <citation type="submission" date="2018-05" db="EMBL/GenBank/DDBJ databases">
        <title>Azospirillum thermophila sp. nov., a novel isolated from hot spring.</title>
        <authorList>
            <person name="Zhao Z."/>
        </authorList>
    </citation>
    <scope>NUCLEOTIDE SEQUENCE [LARGE SCALE GENOMIC DNA]</scope>
    <source>
        <strain evidence="5">CFH 70021</strain>
        <plasmid evidence="5">unnamed3</plasmid>
    </source>
</reference>
<dbReference type="OrthoDB" id="7283113at2"/>
<dbReference type="PROSITE" id="PS50893">
    <property type="entry name" value="ABC_TRANSPORTER_2"/>
    <property type="match status" value="2"/>
</dbReference>
<feature type="domain" description="ABC transporter" evidence="3">
    <location>
        <begin position="267"/>
        <end position="515"/>
    </location>
</feature>
<dbReference type="InterPro" id="IPR003593">
    <property type="entry name" value="AAA+_ATPase"/>
</dbReference>
<dbReference type="PANTHER" id="PTHR43790">
    <property type="entry name" value="CARBOHYDRATE TRANSPORT ATP-BINDING PROTEIN MG119-RELATED"/>
    <property type="match status" value="1"/>
</dbReference>
<keyword evidence="5" id="KW-1185">Reference proteome</keyword>
<protein>
    <submittedName>
        <fullName evidence="4">Heme ABC transporter ATP-binding protein</fullName>
    </submittedName>
</protein>
<dbReference type="RefSeq" id="WP_109333861.1">
    <property type="nucleotide sequence ID" value="NZ_CP029358.1"/>
</dbReference>
<evidence type="ECO:0000256" key="2">
    <source>
        <dbReference type="ARBA" id="ARBA00022840"/>
    </source>
</evidence>
<evidence type="ECO:0000313" key="4">
    <source>
        <dbReference type="EMBL" id="AWK89993.1"/>
    </source>
</evidence>
<evidence type="ECO:0000259" key="3">
    <source>
        <dbReference type="PROSITE" id="PS50893"/>
    </source>
</evidence>
<dbReference type="CDD" id="cd03216">
    <property type="entry name" value="ABC_Carb_Monos_I"/>
    <property type="match status" value="1"/>
</dbReference>
<dbReference type="Proteomes" id="UP000245629">
    <property type="component" value="Plasmid unnamed3"/>
</dbReference>
<dbReference type="InterPro" id="IPR017871">
    <property type="entry name" value="ABC_transporter-like_CS"/>
</dbReference>
<dbReference type="Gene3D" id="3.40.50.300">
    <property type="entry name" value="P-loop containing nucleotide triphosphate hydrolases"/>
    <property type="match status" value="2"/>
</dbReference>
<dbReference type="KEGG" id="azz:DEW08_28765"/>
<accession>A0A2S2CZP5</accession>
<dbReference type="InterPro" id="IPR050107">
    <property type="entry name" value="ABC_carbohydrate_import_ATPase"/>
</dbReference>
<evidence type="ECO:0000256" key="1">
    <source>
        <dbReference type="ARBA" id="ARBA00022741"/>
    </source>
</evidence>
<dbReference type="GO" id="GO:0005524">
    <property type="term" value="F:ATP binding"/>
    <property type="evidence" value="ECO:0007669"/>
    <property type="project" value="UniProtKB-KW"/>
</dbReference>
<keyword evidence="1" id="KW-0547">Nucleotide-binding</keyword>
<keyword evidence="4" id="KW-0614">Plasmid</keyword>
<dbReference type="PANTHER" id="PTHR43790:SF4">
    <property type="entry name" value="GUANOSINE IMPORT ATP-BINDING PROTEIN NUPO"/>
    <property type="match status" value="1"/>
</dbReference>
<dbReference type="CDD" id="cd03215">
    <property type="entry name" value="ABC_Carb_Monos_II"/>
    <property type="match status" value="1"/>
</dbReference>
<dbReference type="GO" id="GO:0016887">
    <property type="term" value="F:ATP hydrolysis activity"/>
    <property type="evidence" value="ECO:0007669"/>
    <property type="project" value="InterPro"/>
</dbReference>
<geneLocation type="plasmid" evidence="4 5">
    <name>unnamed3</name>
</geneLocation>
<dbReference type="PROSITE" id="PS00211">
    <property type="entry name" value="ABC_TRANSPORTER_1"/>
    <property type="match status" value="1"/>
</dbReference>
<gene>
    <name evidence="4" type="ORF">DEW08_28765</name>
</gene>
<dbReference type="InterPro" id="IPR027417">
    <property type="entry name" value="P-loop_NTPase"/>
</dbReference>
<dbReference type="SMART" id="SM00382">
    <property type="entry name" value="AAA"/>
    <property type="match status" value="2"/>
</dbReference>
<evidence type="ECO:0000313" key="5">
    <source>
        <dbReference type="Proteomes" id="UP000245629"/>
    </source>
</evidence>
<sequence length="520" mass="55968">MPDPLAQPQIRPPALETRSIDKWFGANHANRAVSLSVSAGTIHGIVGENGAGKSTVMSIVYGYLQPDGGEILVHGRPVAIRSPRDALAAGIGMVHQHFMLVDPFTVLENVLLGAEGGVTLSAGLARARQELTRLARDYGLEVDLDSPVGDLPVGAQQRVEILKALYRGAEILILDEPTGVLTPQETDHLFRILRALREQGKTVIIITHKLREIMALTDNVTVMRRGAVAANVATRETSREQLAELMVGRKVLLRVEKTPAAPGGEILRVEGLRVADAQRVERVKGVDLTVRAGEIVGIAGVSGNGQSELLEALAGMRPIAGGRVFLRGEELSGHPDRFNAHALRRLGVGHVPEDRQKVGLVTSFSANECAILGFQDDPAWNGRVLLDRKAVAAHCAKEMEAYDTRPRDPELPAANFSGGNQQKIVLAREIERNPHLLLVGQPTRGVDIGAIEFIHRRLIALRDQGAAILLVSVELDEIRALSDRILVMFDGHLVGEMMPDEAATGDGECRLGLMMAGAAG</sequence>
<name>A0A2S2CZP5_9PROT</name>
<dbReference type="AlphaFoldDB" id="A0A2S2CZP5"/>
<proteinExistence type="predicted"/>
<dbReference type="InterPro" id="IPR003439">
    <property type="entry name" value="ABC_transporter-like_ATP-bd"/>
</dbReference>
<organism evidence="4 5">
    <name type="scientific">Azospirillum thermophilum</name>
    <dbReference type="NCBI Taxonomy" id="2202148"/>
    <lineage>
        <taxon>Bacteria</taxon>
        <taxon>Pseudomonadati</taxon>
        <taxon>Pseudomonadota</taxon>
        <taxon>Alphaproteobacteria</taxon>
        <taxon>Rhodospirillales</taxon>
        <taxon>Azospirillaceae</taxon>
        <taxon>Azospirillum</taxon>
    </lineage>
</organism>
<keyword evidence="2 4" id="KW-0067">ATP-binding</keyword>